<proteinExistence type="predicted"/>
<accession>A0ABS1L2L7</accession>
<dbReference type="Proteomes" id="UP000613030">
    <property type="component" value="Unassembled WGS sequence"/>
</dbReference>
<sequence length="113" mass="13142">MKDSWIQATLSQDQFQKLDRWIYTFILNSGKPDPLDNLDYCVLVKKPTSLNREVIFSPNCLPLLSAAQPEFFSLNTKMIATPVVEEVRDSKQPFIFWFGNVHYFYNTYPADAL</sequence>
<dbReference type="RefSeq" id="WP_202016662.1">
    <property type="nucleotide sequence ID" value="NZ_JAERRB010000022.1"/>
</dbReference>
<organism evidence="1 2">
    <name type="scientific">Chryseolinea lacunae</name>
    <dbReference type="NCBI Taxonomy" id="2801331"/>
    <lineage>
        <taxon>Bacteria</taxon>
        <taxon>Pseudomonadati</taxon>
        <taxon>Bacteroidota</taxon>
        <taxon>Cytophagia</taxon>
        <taxon>Cytophagales</taxon>
        <taxon>Fulvivirgaceae</taxon>
        <taxon>Chryseolinea</taxon>
    </lineage>
</organism>
<comment type="caution">
    <text evidence="1">The sequence shown here is derived from an EMBL/GenBank/DDBJ whole genome shotgun (WGS) entry which is preliminary data.</text>
</comment>
<keyword evidence="2" id="KW-1185">Reference proteome</keyword>
<protein>
    <submittedName>
        <fullName evidence="1">Uncharacterized protein</fullName>
    </submittedName>
</protein>
<evidence type="ECO:0000313" key="1">
    <source>
        <dbReference type="EMBL" id="MBL0745930.1"/>
    </source>
</evidence>
<gene>
    <name evidence="1" type="ORF">JI741_32150</name>
</gene>
<name>A0ABS1L2L7_9BACT</name>
<dbReference type="EMBL" id="JAERRB010000022">
    <property type="protein sequence ID" value="MBL0745930.1"/>
    <property type="molecule type" value="Genomic_DNA"/>
</dbReference>
<evidence type="ECO:0000313" key="2">
    <source>
        <dbReference type="Proteomes" id="UP000613030"/>
    </source>
</evidence>
<reference evidence="1 2" key="1">
    <citation type="submission" date="2021-01" db="EMBL/GenBank/DDBJ databases">
        <title>Chryseolinea sp. Jin1 Genome sequencing and assembly.</title>
        <authorList>
            <person name="Kim I."/>
        </authorList>
    </citation>
    <scope>NUCLEOTIDE SEQUENCE [LARGE SCALE GENOMIC DNA]</scope>
    <source>
        <strain evidence="1 2">Jin1</strain>
    </source>
</reference>